<dbReference type="EC" id="2.8.2.-" evidence="1"/>
<keyword evidence="1" id="KW-0808">Transferase</keyword>
<name>A0AAJ7XCC0_PETMA</name>
<dbReference type="Proteomes" id="UP001318040">
    <property type="component" value="Chromosome 47"/>
</dbReference>
<dbReference type="InterPro" id="IPR051135">
    <property type="entry name" value="Gal/GlcNAc/GalNAc_ST"/>
</dbReference>
<dbReference type="InterPro" id="IPR000863">
    <property type="entry name" value="Sulfotransferase_dom"/>
</dbReference>
<evidence type="ECO:0000313" key="4">
    <source>
        <dbReference type="Proteomes" id="UP001318040"/>
    </source>
</evidence>
<dbReference type="KEGG" id="pmrn:116952609"/>
<evidence type="ECO:0000313" key="5">
    <source>
        <dbReference type="RefSeq" id="XP_032828023.1"/>
    </source>
</evidence>
<dbReference type="GO" id="GO:0006044">
    <property type="term" value="P:N-acetylglucosamine metabolic process"/>
    <property type="evidence" value="ECO:0007669"/>
    <property type="project" value="TreeGrafter"/>
</dbReference>
<dbReference type="GO" id="GO:0008459">
    <property type="term" value="F:chondroitin 6-sulfotransferase activity"/>
    <property type="evidence" value="ECO:0007669"/>
    <property type="project" value="TreeGrafter"/>
</dbReference>
<feature type="region of interest" description="Disordered" evidence="2">
    <location>
        <begin position="415"/>
        <end position="435"/>
    </location>
</feature>
<gene>
    <name evidence="5 6" type="primary">LOC116952609</name>
</gene>
<dbReference type="Pfam" id="PF00685">
    <property type="entry name" value="Sulfotransfer_1"/>
    <property type="match status" value="1"/>
</dbReference>
<comment type="similarity">
    <text evidence="1">Belongs to the sulfotransferase 1 family.</text>
</comment>
<feature type="domain" description="Sulfotransferase" evidence="3">
    <location>
        <begin position="462"/>
        <end position="570"/>
    </location>
</feature>
<evidence type="ECO:0000313" key="6">
    <source>
        <dbReference type="RefSeq" id="XP_032828024.1"/>
    </source>
</evidence>
<sequence length="589" mass="62748">MRAGLCVSSLFLALLLAYSMGLAVLLMWTQGAFSPSRRWANKDAAAAVAGAAFLLDPCESASPRRSNATAAWYRTQQLLARGWSPSASSSSSSPLAAAAAPAGTALHPMPPPLSPRAPTEAAAPRAVRHVYIHTTWRSGSSFVGELLNQHPAVFYMFEPLWHLWRAFPDRGALELQPKAVELLRDLFQCRLSRAFSPLIHGRDDARLLFGWQRNKVMCSQALCPMPTSGGSGGSRHGAVPRSGAACGRRCPRVSLRQLEEQCRRFGVVAVKDVRLLELHALRPLLLEEQDAGGEEDGGVLDVRVVHLLRDPRAVAASRQRVRRALARDSAQLARSLLLPRRYNATTSTVVVAAAAAAGGGAGVGAGAAGAADPFAAVGGAADDNFAGVGAAGAAGEDNFAGLDGDVAAARAAAGGGGNHHYARPAQQQQKVPYQNPPPLSRVDFTGNLMEVLCRSSAQGVQQGILEPWLRHRYLLLRYEDFLTDPERSLSSLYTFAGLPPSPDASALLNALVEAPSPKGDGPEVRLPSRARPRPAFAVSPRDANVSLSGWRRTLSAERVRVVQALCREVMSVVGYPLSCPASRGNFLWI</sequence>
<dbReference type="Gene3D" id="3.40.50.300">
    <property type="entry name" value="P-loop containing nucleotide triphosphate hydrolases"/>
    <property type="match status" value="1"/>
</dbReference>
<organism evidence="4 5">
    <name type="scientific">Petromyzon marinus</name>
    <name type="common">Sea lamprey</name>
    <dbReference type="NCBI Taxonomy" id="7757"/>
    <lineage>
        <taxon>Eukaryota</taxon>
        <taxon>Metazoa</taxon>
        <taxon>Chordata</taxon>
        <taxon>Craniata</taxon>
        <taxon>Vertebrata</taxon>
        <taxon>Cyclostomata</taxon>
        <taxon>Hyperoartia</taxon>
        <taxon>Petromyzontiformes</taxon>
        <taxon>Petromyzontidae</taxon>
        <taxon>Petromyzon</taxon>
    </lineage>
</organism>
<protein>
    <recommendedName>
        <fullName evidence="1">Sulfotransferase</fullName>
        <ecNumber evidence="1">2.8.2.-</ecNumber>
    </recommendedName>
</protein>
<reference evidence="5 6" key="1">
    <citation type="submission" date="2025-04" db="UniProtKB">
        <authorList>
            <consortium name="RefSeq"/>
        </authorList>
    </citation>
    <scope>IDENTIFICATION</scope>
    <source>
        <tissue evidence="5 6">Sperm</tissue>
    </source>
</reference>
<keyword evidence="4" id="KW-1185">Reference proteome</keyword>
<proteinExistence type="inferred from homology"/>
<dbReference type="RefSeq" id="XP_032828024.1">
    <property type="nucleotide sequence ID" value="XM_032972133.1"/>
</dbReference>
<dbReference type="PANTHER" id="PTHR10704">
    <property type="entry name" value="CARBOHYDRATE SULFOTRANSFERASE"/>
    <property type="match status" value="1"/>
</dbReference>
<evidence type="ECO:0000259" key="3">
    <source>
        <dbReference type="Pfam" id="PF00685"/>
    </source>
</evidence>
<dbReference type="RefSeq" id="XP_032828023.1">
    <property type="nucleotide sequence ID" value="XM_032972132.1"/>
</dbReference>
<dbReference type="SUPFAM" id="SSF52540">
    <property type="entry name" value="P-loop containing nucleoside triphosphate hydrolases"/>
    <property type="match status" value="1"/>
</dbReference>
<dbReference type="AlphaFoldDB" id="A0AAJ7XCC0"/>
<dbReference type="GO" id="GO:0006790">
    <property type="term" value="P:sulfur compound metabolic process"/>
    <property type="evidence" value="ECO:0007669"/>
    <property type="project" value="TreeGrafter"/>
</dbReference>
<evidence type="ECO:0000256" key="1">
    <source>
        <dbReference type="RuleBase" id="RU361155"/>
    </source>
</evidence>
<dbReference type="GO" id="GO:0001517">
    <property type="term" value="F:N-acetylglucosamine 6-O-sulfotransferase activity"/>
    <property type="evidence" value="ECO:0007669"/>
    <property type="project" value="TreeGrafter"/>
</dbReference>
<accession>A0AAJ7XCC0</accession>
<dbReference type="PANTHER" id="PTHR10704:SF5">
    <property type="entry name" value="CARBOHYDRATE SULFOTRANSFERASE 7"/>
    <property type="match status" value="1"/>
</dbReference>
<evidence type="ECO:0000256" key="2">
    <source>
        <dbReference type="SAM" id="MobiDB-lite"/>
    </source>
</evidence>
<dbReference type="InterPro" id="IPR027417">
    <property type="entry name" value="P-loop_NTPase"/>
</dbReference>